<feature type="domain" description="DUF2007" evidence="1">
    <location>
        <begin position="10"/>
        <end position="71"/>
    </location>
</feature>
<evidence type="ECO:0000313" key="2">
    <source>
        <dbReference type="EMBL" id="RXQ88481.1"/>
    </source>
</evidence>
<dbReference type="EMBL" id="SAXA01000018">
    <property type="protein sequence ID" value="RXQ88481.1"/>
    <property type="molecule type" value="Genomic_DNA"/>
</dbReference>
<dbReference type="Pfam" id="PF09413">
    <property type="entry name" value="DUF2007"/>
    <property type="match status" value="1"/>
</dbReference>
<name>A0A4Q1JI83_9BACT</name>
<evidence type="ECO:0000313" key="3">
    <source>
        <dbReference type="Proteomes" id="UP000289703"/>
    </source>
</evidence>
<dbReference type="AlphaFoldDB" id="A0A4Q1JI83"/>
<gene>
    <name evidence="2" type="ORF">EO244_15235</name>
</gene>
<evidence type="ECO:0000259" key="1">
    <source>
        <dbReference type="Pfam" id="PF09413"/>
    </source>
</evidence>
<sequence>MTEGKESVCVFKGSIIDVNYYMECLDEIGISSIIKDDFQSGIHAGFIGGSPEAIELLVDMDNAEKALECIKGLQE</sequence>
<comment type="caution">
    <text evidence="2">The sequence shown here is derived from an EMBL/GenBank/DDBJ whole genome shotgun (WGS) entry which is preliminary data.</text>
</comment>
<dbReference type="OrthoDB" id="1149279at2"/>
<protein>
    <recommendedName>
        <fullName evidence="1">DUF2007 domain-containing protein</fullName>
    </recommendedName>
</protein>
<organism evidence="2 3">
    <name type="scientific">Ancylomarina salipaludis</name>
    <dbReference type="NCBI Taxonomy" id="2501299"/>
    <lineage>
        <taxon>Bacteria</taxon>
        <taxon>Pseudomonadati</taxon>
        <taxon>Bacteroidota</taxon>
        <taxon>Bacteroidia</taxon>
        <taxon>Marinilabiliales</taxon>
        <taxon>Marinifilaceae</taxon>
        <taxon>Ancylomarina</taxon>
    </lineage>
</organism>
<dbReference type="Proteomes" id="UP000289703">
    <property type="component" value="Unassembled WGS sequence"/>
</dbReference>
<dbReference type="InterPro" id="IPR018551">
    <property type="entry name" value="DUF2007"/>
</dbReference>
<reference evidence="2 3" key="1">
    <citation type="submission" date="2019-01" db="EMBL/GenBank/DDBJ databases">
        <title>Ancylomarina salipaludis sp. nov., isolated from a salt marsh.</title>
        <authorList>
            <person name="Yoon J.-H."/>
        </authorList>
    </citation>
    <scope>NUCLEOTIDE SEQUENCE [LARGE SCALE GENOMIC DNA]</scope>
    <source>
        <strain evidence="2 3">SHSM-M15</strain>
    </source>
</reference>
<proteinExistence type="predicted"/>
<dbReference type="RefSeq" id="WP_129255547.1">
    <property type="nucleotide sequence ID" value="NZ_SAXA01000018.1"/>
</dbReference>
<accession>A0A4Q1JI83</accession>
<keyword evidence="3" id="KW-1185">Reference proteome</keyword>